<dbReference type="EMBL" id="BMLQ01000003">
    <property type="protein sequence ID" value="GGO43689.1"/>
    <property type="molecule type" value="Genomic_DNA"/>
</dbReference>
<dbReference type="Gene3D" id="3.30.70.2650">
    <property type="match status" value="1"/>
</dbReference>
<dbReference type="InterPro" id="IPR011965">
    <property type="entry name" value="PaaX_trns_reg"/>
</dbReference>
<dbReference type="InterPro" id="IPR048846">
    <property type="entry name" value="PaaX-like_central"/>
</dbReference>
<dbReference type="RefSeq" id="WP_268237704.1">
    <property type="nucleotide sequence ID" value="NZ_BAAAOU010000004.1"/>
</dbReference>
<name>A0ABQ2LVH6_9MICC</name>
<evidence type="ECO:0000313" key="6">
    <source>
        <dbReference type="Proteomes" id="UP000642509"/>
    </source>
</evidence>
<dbReference type="Pfam" id="PF07848">
    <property type="entry name" value="PaaX"/>
    <property type="match status" value="1"/>
</dbReference>
<feature type="region of interest" description="Disordered" evidence="1">
    <location>
        <begin position="1"/>
        <end position="24"/>
    </location>
</feature>
<dbReference type="Gene3D" id="1.10.10.10">
    <property type="entry name" value="Winged helix-like DNA-binding domain superfamily/Winged helix DNA-binding domain"/>
    <property type="match status" value="1"/>
</dbReference>
<dbReference type="InterPro" id="IPR013225">
    <property type="entry name" value="PaaX_C"/>
</dbReference>
<gene>
    <name evidence="5" type="primary">paaX</name>
    <name evidence="5" type="ORF">GCM10010977_12410</name>
</gene>
<dbReference type="PIRSF" id="PIRSF020623">
    <property type="entry name" value="PaaX"/>
    <property type="match status" value="1"/>
</dbReference>
<feature type="domain" description="Transcriptional repressor PaaX-like N-terminal" evidence="2">
    <location>
        <begin position="26"/>
        <end position="86"/>
    </location>
</feature>
<dbReference type="InterPro" id="IPR036388">
    <property type="entry name" value="WH-like_DNA-bd_sf"/>
</dbReference>
<organism evidence="5 6">
    <name type="scientific">Citricoccus zhacaiensis</name>
    <dbReference type="NCBI Taxonomy" id="489142"/>
    <lineage>
        <taxon>Bacteria</taxon>
        <taxon>Bacillati</taxon>
        <taxon>Actinomycetota</taxon>
        <taxon>Actinomycetes</taxon>
        <taxon>Micrococcales</taxon>
        <taxon>Micrococcaceae</taxon>
        <taxon>Citricoccus</taxon>
    </lineage>
</organism>
<feature type="domain" description="Transcriptional repressor PaaX-like central Cas2-like" evidence="4">
    <location>
        <begin position="114"/>
        <end position="182"/>
    </location>
</feature>
<evidence type="ECO:0000259" key="3">
    <source>
        <dbReference type="Pfam" id="PF08223"/>
    </source>
</evidence>
<evidence type="ECO:0000259" key="4">
    <source>
        <dbReference type="Pfam" id="PF20803"/>
    </source>
</evidence>
<keyword evidence="6" id="KW-1185">Reference proteome</keyword>
<proteinExistence type="predicted"/>
<evidence type="ECO:0000313" key="5">
    <source>
        <dbReference type="EMBL" id="GGO43689.1"/>
    </source>
</evidence>
<evidence type="ECO:0000256" key="1">
    <source>
        <dbReference type="SAM" id="MobiDB-lite"/>
    </source>
</evidence>
<protein>
    <submittedName>
        <fullName evidence="5">Phenylacetic acid degradation operon negative regulatory protein</fullName>
    </submittedName>
</protein>
<dbReference type="Pfam" id="PF20803">
    <property type="entry name" value="PaaX_M"/>
    <property type="match status" value="1"/>
</dbReference>
<evidence type="ECO:0000259" key="2">
    <source>
        <dbReference type="Pfam" id="PF07848"/>
    </source>
</evidence>
<reference evidence="6" key="1">
    <citation type="journal article" date="2019" name="Int. J. Syst. Evol. Microbiol.">
        <title>The Global Catalogue of Microorganisms (GCM) 10K type strain sequencing project: providing services to taxonomists for standard genome sequencing and annotation.</title>
        <authorList>
            <consortium name="The Broad Institute Genomics Platform"/>
            <consortium name="The Broad Institute Genome Sequencing Center for Infectious Disease"/>
            <person name="Wu L."/>
            <person name="Ma J."/>
        </authorList>
    </citation>
    <scope>NUCLEOTIDE SEQUENCE [LARGE SCALE GENOMIC DNA]</scope>
    <source>
        <strain evidence="6">CGMCC 1.7064</strain>
    </source>
</reference>
<dbReference type="InterPro" id="IPR012906">
    <property type="entry name" value="PaaX-like_N"/>
</dbReference>
<feature type="domain" description="Transcriptional repressor PaaX-like C-terminal" evidence="3">
    <location>
        <begin position="200"/>
        <end position="275"/>
    </location>
</feature>
<accession>A0ABQ2LVH6</accession>
<dbReference type="Proteomes" id="UP000642509">
    <property type="component" value="Unassembled WGS sequence"/>
</dbReference>
<dbReference type="PANTHER" id="PTHR30319">
    <property type="entry name" value="PHENYLACETIC ACID REGULATOR-RELATED TRANSCRIPTIONAL REPRESSOR"/>
    <property type="match status" value="1"/>
</dbReference>
<comment type="caution">
    <text evidence="5">The sequence shown here is derived from an EMBL/GenBank/DDBJ whole genome shotgun (WGS) entry which is preliminary data.</text>
</comment>
<dbReference type="Pfam" id="PF08223">
    <property type="entry name" value="PaaX_C"/>
    <property type="match status" value="1"/>
</dbReference>
<sequence>MNSSTRTDAGTRRSARPPSGLTRGSARSELMTILGELVWTSGQPARTSALLYVMGGLGIEEATARQAIIRASDSGWIQGEKFGREVEWSPTPYLSKVFSDGLHLVDDLSNPFTDWDSQWLTLFITVPQAQRSQRQRLYTGLSQTGMGNPLPGVWLTPHVDRHDQVKSLVERLELTGSIVALHGPVDPIGLTPPEIVSRGWDLDSLAAEYRAVLDEFGDADPVDDDEVLFTEIRSMGRIQGFTFTDPQLPEALLPGWIGREVAAHIMSLRRRWSATVKTRWSEINER</sequence>
<dbReference type="PANTHER" id="PTHR30319:SF1">
    <property type="entry name" value="TRANSCRIPTIONAL REPRESSOR PAAX"/>
    <property type="match status" value="1"/>
</dbReference>